<keyword evidence="7" id="KW-0804">Transcription</keyword>
<keyword evidence="4" id="KW-0862">Zinc</keyword>
<dbReference type="Gene3D" id="3.30.50.10">
    <property type="entry name" value="Erythroid Transcription Factor GATA-1, subunit A"/>
    <property type="match status" value="1"/>
</dbReference>
<dbReference type="GeneID" id="102804922"/>
<dbReference type="InterPro" id="IPR035500">
    <property type="entry name" value="NHR-like_dom_sf"/>
</dbReference>
<protein>
    <submittedName>
        <fullName evidence="13">Uncharacterized protein LOC102804922</fullName>
    </submittedName>
</protein>
<organism evidence="12 13">
    <name type="scientific">Saccoglossus kowalevskii</name>
    <name type="common">Acorn worm</name>
    <dbReference type="NCBI Taxonomy" id="10224"/>
    <lineage>
        <taxon>Eukaryota</taxon>
        <taxon>Metazoa</taxon>
        <taxon>Hemichordata</taxon>
        <taxon>Enteropneusta</taxon>
        <taxon>Harrimaniidae</taxon>
        <taxon>Saccoglossus</taxon>
    </lineage>
</organism>
<dbReference type="InterPro" id="IPR013088">
    <property type="entry name" value="Znf_NHR/GATA"/>
</dbReference>
<comment type="subcellular location">
    <subcellularLocation>
        <location evidence="1">Nucleus</location>
    </subcellularLocation>
</comment>
<keyword evidence="8" id="KW-0675">Receptor</keyword>
<evidence type="ECO:0000256" key="2">
    <source>
        <dbReference type="ARBA" id="ARBA00022723"/>
    </source>
</evidence>
<dbReference type="SMART" id="SM00430">
    <property type="entry name" value="HOLI"/>
    <property type="match status" value="1"/>
</dbReference>
<evidence type="ECO:0000256" key="5">
    <source>
        <dbReference type="ARBA" id="ARBA00023015"/>
    </source>
</evidence>
<dbReference type="Proteomes" id="UP000694865">
    <property type="component" value="Unplaced"/>
</dbReference>
<dbReference type="PROSITE" id="PS51843">
    <property type="entry name" value="NR_LBD"/>
    <property type="match status" value="1"/>
</dbReference>
<dbReference type="InterPro" id="IPR001723">
    <property type="entry name" value="Nuclear_hrmn_rcpt"/>
</dbReference>
<dbReference type="Gene3D" id="1.10.565.10">
    <property type="entry name" value="Retinoid X Receptor"/>
    <property type="match status" value="1"/>
</dbReference>
<evidence type="ECO:0000256" key="1">
    <source>
        <dbReference type="ARBA" id="ARBA00004123"/>
    </source>
</evidence>
<dbReference type="PROSITE" id="PS00031">
    <property type="entry name" value="NUCLEAR_REC_DBD_1"/>
    <property type="match status" value="1"/>
</dbReference>
<dbReference type="Pfam" id="PF00104">
    <property type="entry name" value="Hormone_recep"/>
    <property type="match status" value="1"/>
</dbReference>
<accession>A0ABM0M2Y2</accession>
<evidence type="ECO:0000313" key="13">
    <source>
        <dbReference type="RefSeq" id="XP_006814373.1"/>
    </source>
</evidence>
<evidence type="ECO:0000256" key="3">
    <source>
        <dbReference type="ARBA" id="ARBA00022771"/>
    </source>
</evidence>
<evidence type="ECO:0000313" key="12">
    <source>
        <dbReference type="Proteomes" id="UP000694865"/>
    </source>
</evidence>
<keyword evidence="3" id="KW-0863">Zinc-finger</keyword>
<dbReference type="SUPFAM" id="SSF57716">
    <property type="entry name" value="Glucocorticoid receptor-like (DNA-binding domain)"/>
    <property type="match status" value="1"/>
</dbReference>
<evidence type="ECO:0000259" key="11">
    <source>
        <dbReference type="PROSITE" id="PS51843"/>
    </source>
</evidence>
<feature type="domain" description="NR LBD" evidence="11">
    <location>
        <begin position="606"/>
        <end position="833"/>
    </location>
</feature>
<keyword evidence="9" id="KW-0539">Nucleus</keyword>
<dbReference type="InterPro" id="IPR000536">
    <property type="entry name" value="Nucl_hrmn_rcpt_lig-bd"/>
</dbReference>
<evidence type="ECO:0000256" key="9">
    <source>
        <dbReference type="ARBA" id="ARBA00023242"/>
    </source>
</evidence>
<keyword evidence="12" id="KW-1185">Reference proteome</keyword>
<gene>
    <name evidence="13" type="primary">LOC102804922</name>
</gene>
<keyword evidence="5" id="KW-0805">Transcription regulation</keyword>
<evidence type="ECO:0000259" key="10">
    <source>
        <dbReference type="PROSITE" id="PS51030"/>
    </source>
</evidence>
<proteinExistence type="predicted"/>
<dbReference type="InterPro" id="IPR001628">
    <property type="entry name" value="Znf_hrmn_rcpt"/>
</dbReference>
<dbReference type="PANTHER" id="PTHR24086">
    <property type="entry name" value="NUCLEAR RECEPTOR SUBFAMILY 5 GROUP A"/>
    <property type="match status" value="1"/>
</dbReference>
<dbReference type="PANTHER" id="PTHR24086:SF25">
    <property type="entry name" value="NUCLEAR HORMONE RECEPTOR FTZ-F1 BETA"/>
    <property type="match status" value="1"/>
</dbReference>
<evidence type="ECO:0000256" key="6">
    <source>
        <dbReference type="ARBA" id="ARBA00023125"/>
    </source>
</evidence>
<dbReference type="CDD" id="cd06930">
    <property type="entry name" value="NR_LBD_F2"/>
    <property type="match status" value="1"/>
</dbReference>
<evidence type="ECO:0000256" key="7">
    <source>
        <dbReference type="ARBA" id="ARBA00023163"/>
    </source>
</evidence>
<keyword evidence="6" id="KW-0238">DNA-binding</keyword>
<dbReference type="Pfam" id="PF00105">
    <property type="entry name" value="zf-C4"/>
    <property type="match status" value="1"/>
</dbReference>
<dbReference type="InterPro" id="IPR016355">
    <property type="entry name" value="NR5-like"/>
</dbReference>
<sequence>MSDYSDSKNTQEIMLVAQPKKMRWLKADRNYNSSSVSSACGADSTSECSCKPLLLPTVFSHPLSVQSLDSVGSSESCESELSHNSLSFPDPSSPEYSSESELCCTNEKERVPIQVTSSQPFLNDLEICLTNNLNQYSAYSQLSPSWGNQSPQAHPFTDCHRNLNRSMTTVSDSTSTTPTTTPTKPMPRLLKKVSIKKPTEHRKSPKAATGCEEKEREYFGIRNSSRPCSDLDSANKVVSSHSINDVHIKDINSAAHTVTKETKRKIQTDLGQLSFNFTKMKEQQMPHDWNHGYCNSYKTGVSDDSFYRNIFTKVDKYTTVDPDTGEPDVNIADKTVSDVINVKMEISDKEEVSDRKKFESNRDVELYRSVEPTICTSLEKTQNNRCSPSSNENDAYEFSETISNGQDTDTQSTLITVIKNIKKEPEDTYECQNVSDKIPLMLDEAERGQILKGPCPVCGDKISGYHYGIFSCESCKGFFKRTVQNKRHERLRCALNNKCEISLANRKRCASCRFQKCLHQGMKLEAIRTDRQRGGRSLYEGSSEFKRKLLLAKQDKAKPKPKKKRVSSHKFMNKKSLEVSIADSLASSSSNSCSDISSPAPTTKPQISPFFTELLEKQRFLFQTSDCSICKETNIENLKDMTIFLHFADHQLFSLVSWARTLPYFKEIKTADQIKLLQSAWCQAFITTLAYLSIPHNDHIMFITGKLVDKDEANRYHVLEVFQRLLDFTQHLKRLEIDKYEIEAFKLMLLLRSDCQNLSRPDQVTELQEKVEDELLTYITEQYPERPNKFAELIVRISEIERICYIVKELVMFKQLSSGVSDDSLLNELMEESSKIDRVVPKTISLPLP</sequence>
<feature type="domain" description="Nuclear receptor" evidence="10">
    <location>
        <begin position="452"/>
        <end position="529"/>
    </location>
</feature>
<dbReference type="PRINTS" id="PR00047">
    <property type="entry name" value="STROIDFINGER"/>
</dbReference>
<dbReference type="SMART" id="SM00399">
    <property type="entry name" value="ZnF_C4"/>
    <property type="match status" value="1"/>
</dbReference>
<dbReference type="RefSeq" id="XP_006814373.1">
    <property type="nucleotide sequence ID" value="XM_006814310.1"/>
</dbReference>
<evidence type="ECO:0000256" key="4">
    <source>
        <dbReference type="ARBA" id="ARBA00022833"/>
    </source>
</evidence>
<keyword evidence="2" id="KW-0479">Metal-binding</keyword>
<dbReference type="PROSITE" id="PS51030">
    <property type="entry name" value="NUCLEAR_REC_DBD_2"/>
    <property type="match status" value="1"/>
</dbReference>
<dbReference type="SUPFAM" id="SSF48508">
    <property type="entry name" value="Nuclear receptor ligand-binding domain"/>
    <property type="match status" value="1"/>
</dbReference>
<evidence type="ECO:0000256" key="8">
    <source>
        <dbReference type="ARBA" id="ARBA00023170"/>
    </source>
</evidence>
<dbReference type="PRINTS" id="PR00398">
    <property type="entry name" value="STRDHORMONER"/>
</dbReference>
<name>A0ABM0M2Y2_SACKO</name>
<reference evidence="13" key="1">
    <citation type="submission" date="2025-08" db="UniProtKB">
        <authorList>
            <consortium name="RefSeq"/>
        </authorList>
    </citation>
    <scope>IDENTIFICATION</scope>
    <source>
        <tissue evidence="13">Testes</tissue>
    </source>
</reference>